<dbReference type="AlphaFoldDB" id="A0A5C7J5W9"/>
<accession>A0A5C7J5W9</accession>
<reference evidence="2 3" key="1">
    <citation type="submission" date="2018-09" db="EMBL/GenBank/DDBJ databases">
        <title>Metagenome Assembled Genomes from an Advanced Water Purification Facility.</title>
        <authorList>
            <person name="Stamps B.W."/>
            <person name="Spear J.R."/>
        </authorList>
    </citation>
    <scope>NUCLEOTIDE SEQUENCE [LARGE SCALE GENOMIC DNA]</scope>
    <source>
        <strain evidence="2">Bin_63_2</strain>
    </source>
</reference>
<dbReference type="Proteomes" id="UP000321026">
    <property type="component" value="Unassembled WGS sequence"/>
</dbReference>
<dbReference type="EMBL" id="SSDS01000092">
    <property type="protein sequence ID" value="TXG75936.1"/>
    <property type="molecule type" value="Genomic_DNA"/>
</dbReference>
<gene>
    <name evidence="2" type="ORF">E6Q11_05855</name>
</gene>
<name>A0A5C7J5W9_9BACT</name>
<organism evidence="2 3">
    <name type="scientific">Candidatus Dojkabacteria bacterium</name>
    <dbReference type="NCBI Taxonomy" id="2099670"/>
    <lineage>
        <taxon>Bacteria</taxon>
        <taxon>Candidatus Dojkabacteria</taxon>
    </lineage>
</organism>
<proteinExistence type="predicted"/>
<evidence type="ECO:0000313" key="2">
    <source>
        <dbReference type="EMBL" id="TXG75936.1"/>
    </source>
</evidence>
<feature type="coiled-coil region" evidence="1">
    <location>
        <begin position="25"/>
        <end position="95"/>
    </location>
</feature>
<keyword evidence="1" id="KW-0175">Coiled coil</keyword>
<sequence length="108" mass="12960">MNEVGRYVHIEKDKYKTQISVVNNCSQKSVTLSNLENRIKELREAYGDLIVHNISEFNIGYYDICLEADSTKEEIEDFVKRRADMDKRQEEYERKEYERLKAKYDPKD</sequence>
<comment type="caution">
    <text evidence="2">The sequence shown here is derived from an EMBL/GenBank/DDBJ whole genome shotgun (WGS) entry which is preliminary data.</text>
</comment>
<protein>
    <submittedName>
        <fullName evidence="2">Uncharacterized protein</fullName>
    </submittedName>
</protein>
<evidence type="ECO:0000256" key="1">
    <source>
        <dbReference type="SAM" id="Coils"/>
    </source>
</evidence>
<evidence type="ECO:0000313" key="3">
    <source>
        <dbReference type="Proteomes" id="UP000321026"/>
    </source>
</evidence>